<feature type="compositionally biased region" description="Polar residues" evidence="1">
    <location>
        <begin position="210"/>
        <end position="238"/>
    </location>
</feature>
<evidence type="ECO:0000313" key="2">
    <source>
        <dbReference type="EMBL" id="VDK84922.1"/>
    </source>
</evidence>
<protein>
    <submittedName>
        <fullName evidence="2">Uncharacterized protein</fullName>
    </submittedName>
</protein>
<dbReference type="AlphaFoldDB" id="A0A3P6T9W7"/>
<feature type="region of interest" description="Disordered" evidence="1">
    <location>
        <begin position="167"/>
        <end position="314"/>
    </location>
</feature>
<feature type="compositionally biased region" description="Polar residues" evidence="1">
    <location>
        <begin position="287"/>
        <end position="297"/>
    </location>
</feature>
<gene>
    <name evidence="2" type="ORF">NLS_LOCUS6875</name>
</gene>
<evidence type="ECO:0000313" key="3">
    <source>
        <dbReference type="Proteomes" id="UP000277928"/>
    </source>
</evidence>
<evidence type="ECO:0000256" key="1">
    <source>
        <dbReference type="SAM" id="MobiDB-lite"/>
    </source>
</evidence>
<accession>A0A3P6T9W7</accession>
<feature type="compositionally biased region" description="Low complexity" evidence="1">
    <location>
        <begin position="183"/>
        <end position="196"/>
    </location>
</feature>
<name>A0A3P6T9W7_LITSI</name>
<organism evidence="2 3">
    <name type="scientific">Litomosoides sigmodontis</name>
    <name type="common">Filarial nematode worm</name>
    <dbReference type="NCBI Taxonomy" id="42156"/>
    <lineage>
        <taxon>Eukaryota</taxon>
        <taxon>Metazoa</taxon>
        <taxon>Ecdysozoa</taxon>
        <taxon>Nematoda</taxon>
        <taxon>Chromadorea</taxon>
        <taxon>Rhabditida</taxon>
        <taxon>Spirurina</taxon>
        <taxon>Spiruromorpha</taxon>
        <taxon>Filarioidea</taxon>
        <taxon>Onchocercidae</taxon>
        <taxon>Litomosoides</taxon>
    </lineage>
</organism>
<sequence>MTDEMIDEDSSDDSSLIMEELARYRATVGGTIDAELLPPGYTPLNYAPYPNPLHLTICPPMNGLNISPVYYTSAPVAPHEYVIDDSNVANYEEVTTQAYSYPPPQATISLYSEIQRARAPTVSDDEEYPLAAVLQLPDYSANEYIPPPFRAPVLPMSVSTNAANNNNLSAEMTNAPPQPQPINNPSAPINNPSAPIDNPSAPINSHPFVSVNNPSVPTAPSQQATQIHAASQDESIQSAKKRGRKRLCDNAGGSKDGNMASDDVTPKKRGRKRKDGVDCADGKTNDSYENADNQSMDDANMEHISGDLDEAESD</sequence>
<dbReference type="EMBL" id="UYRX01000647">
    <property type="protein sequence ID" value="VDK84922.1"/>
    <property type="molecule type" value="Genomic_DNA"/>
</dbReference>
<reference evidence="2 3" key="1">
    <citation type="submission" date="2018-08" db="EMBL/GenBank/DDBJ databases">
        <authorList>
            <person name="Laetsch R D."/>
            <person name="Stevens L."/>
            <person name="Kumar S."/>
            <person name="Blaxter L. M."/>
        </authorList>
    </citation>
    <scope>NUCLEOTIDE SEQUENCE [LARGE SCALE GENOMIC DNA]</scope>
</reference>
<dbReference type="Proteomes" id="UP000277928">
    <property type="component" value="Unassembled WGS sequence"/>
</dbReference>
<feature type="compositionally biased region" description="Basic and acidic residues" evidence="1">
    <location>
        <begin position="275"/>
        <end position="286"/>
    </location>
</feature>
<keyword evidence="3" id="KW-1185">Reference proteome</keyword>
<proteinExistence type="predicted"/>